<name>S5ZKL4_9CREN</name>
<dbReference type="SUPFAM" id="SSF143430">
    <property type="entry name" value="TTP0101/SSO1404-like"/>
    <property type="match status" value="1"/>
</dbReference>
<proteinExistence type="inferred from homology"/>
<evidence type="ECO:0000256" key="1">
    <source>
        <dbReference type="ARBA" id="ARBA00001946"/>
    </source>
</evidence>
<evidence type="ECO:0000313" key="10">
    <source>
        <dbReference type="Proteomes" id="UP000015543"/>
    </source>
</evidence>
<keyword evidence="2 8" id="KW-0540">Nuclease</keyword>
<dbReference type="eggNOG" id="arCOG04194">
    <property type="taxonomic scope" value="Archaea"/>
</dbReference>
<comment type="similarity">
    <text evidence="8">Belongs to the CRISPR-associated endoribonuclease Cas2 protein family.</text>
</comment>
<accession>S5ZKL4</accession>
<dbReference type="Pfam" id="PF09827">
    <property type="entry name" value="CRISPR_Cas2"/>
    <property type="match status" value="1"/>
</dbReference>
<evidence type="ECO:0000256" key="6">
    <source>
        <dbReference type="ARBA" id="ARBA00022842"/>
    </source>
</evidence>
<evidence type="ECO:0000256" key="3">
    <source>
        <dbReference type="ARBA" id="ARBA00022723"/>
    </source>
</evidence>
<sequence>MVRVVVVYDIHDDEKRLRLAAKLKSIGLSRIQRSAFTGKLDSQRLKDLYRICEYFASDDRDIIHVFTLCGYDWSRRRAFGTYREVEQNVVIF</sequence>
<dbReference type="EC" id="3.1.-.-" evidence="8"/>
<dbReference type="HAMAP" id="MF_01471">
    <property type="entry name" value="Cas2"/>
    <property type="match status" value="1"/>
</dbReference>
<dbReference type="GO" id="GO:0016787">
    <property type="term" value="F:hydrolase activity"/>
    <property type="evidence" value="ECO:0007669"/>
    <property type="project" value="UniProtKB-KW"/>
</dbReference>
<dbReference type="CDD" id="cd09725">
    <property type="entry name" value="Cas2_I_II_III"/>
    <property type="match status" value="1"/>
</dbReference>
<organism evidence="9 10">
    <name type="scientific">Thermofilum adornatum</name>
    <dbReference type="NCBI Taxonomy" id="1365176"/>
    <lineage>
        <taxon>Archaea</taxon>
        <taxon>Thermoproteota</taxon>
        <taxon>Thermoprotei</taxon>
        <taxon>Thermofilales</taxon>
        <taxon>Thermofilaceae</taxon>
        <taxon>Thermofilum</taxon>
    </lineage>
</organism>
<keyword evidence="7 8" id="KW-0051">Antiviral defense</keyword>
<dbReference type="AlphaFoldDB" id="S5ZKL4"/>
<reference evidence="9 10" key="1">
    <citation type="journal article" date="2013" name="Genome Announc.">
        <title>Complete Genomic Sequence of 'Thermofilum adornatus' Strain 1910bT, a Hyperthermophilic Anaerobic Organotrophic Crenarchaeon.</title>
        <authorList>
            <person name="Dominova I.N."/>
            <person name="Kublanov I.V."/>
            <person name="Podosokorskaya O.A."/>
            <person name="Derbikova K.S."/>
            <person name="Patrushev M.V."/>
            <person name="Toshchakov S.V."/>
        </authorList>
    </citation>
    <scope>NUCLEOTIDE SEQUENCE [LARGE SCALE GENOMIC DNA]</scope>
    <source>
        <strain evidence="10">1910b</strain>
    </source>
</reference>
<evidence type="ECO:0000256" key="5">
    <source>
        <dbReference type="ARBA" id="ARBA00022801"/>
    </source>
</evidence>
<comment type="function">
    <text evidence="8">CRISPR (clustered regularly interspaced short palindromic repeat), is an adaptive immune system that provides protection against mobile genetic elements (viruses, transposable elements and conjugative plasmids). CRISPR clusters contain sequences complementary to antecedent mobile elements and target invading nucleic acids. CRISPR clusters are transcribed and processed into CRISPR RNA (crRNA). Functions as a ssRNA-specific endoribonuclease. Involved in the integration of spacer DNA into the CRISPR cassette.</text>
</comment>
<dbReference type="Gene3D" id="3.30.70.240">
    <property type="match status" value="1"/>
</dbReference>
<dbReference type="InterPro" id="IPR019199">
    <property type="entry name" value="Virulence_VapD/CRISPR_Cas2"/>
</dbReference>
<keyword evidence="6 8" id="KW-0460">Magnesium</keyword>
<dbReference type="GO" id="GO:0051607">
    <property type="term" value="P:defense response to virus"/>
    <property type="evidence" value="ECO:0007669"/>
    <property type="project" value="UniProtKB-UniRule"/>
</dbReference>
<feature type="binding site" evidence="8">
    <location>
        <position position="9"/>
    </location>
    <ligand>
        <name>Mg(2+)</name>
        <dbReference type="ChEBI" id="CHEBI:18420"/>
        <note>catalytic</note>
    </ligand>
</feature>
<keyword evidence="10" id="KW-1185">Reference proteome</keyword>
<dbReference type="KEGG" id="thb:N186_03620"/>
<comment type="cofactor">
    <cofactor evidence="1 8">
        <name>Mg(2+)</name>
        <dbReference type="ChEBI" id="CHEBI:18420"/>
    </cofactor>
</comment>
<dbReference type="NCBIfam" id="TIGR01573">
    <property type="entry name" value="cas2"/>
    <property type="match status" value="1"/>
</dbReference>
<evidence type="ECO:0000313" key="9">
    <source>
        <dbReference type="EMBL" id="AGT35086.1"/>
    </source>
</evidence>
<dbReference type="HOGENOM" id="CLU_161124_2_3_2"/>
<evidence type="ECO:0000256" key="7">
    <source>
        <dbReference type="ARBA" id="ARBA00023118"/>
    </source>
</evidence>
<keyword evidence="3 8" id="KW-0479">Metal-binding</keyword>
<evidence type="ECO:0000256" key="8">
    <source>
        <dbReference type="HAMAP-Rule" id="MF_01471"/>
    </source>
</evidence>
<keyword evidence="5 8" id="KW-0378">Hydrolase</keyword>
<dbReference type="GO" id="GO:0004521">
    <property type="term" value="F:RNA endonuclease activity"/>
    <property type="evidence" value="ECO:0007669"/>
    <property type="project" value="InterPro"/>
</dbReference>
<dbReference type="GeneID" id="16573369"/>
<dbReference type="PATRIC" id="fig|1365176.7.peg.704"/>
<comment type="subunit">
    <text evidence="8">Homodimer, forms a heterotetramer with a Cas1 homodimer.</text>
</comment>
<gene>
    <name evidence="8" type="primary">cas2</name>
    <name evidence="9" type="ORF">N186_03620</name>
</gene>
<protein>
    <recommendedName>
        <fullName evidence="8">CRISPR-associated endoribonuclease Cas2</fullName>
        <ecNumber evidence="8">3.1.-.-</ecNumber>
    </recommendedName>
</protein>
<keyword evidence="4 8" id="KW-0255">Endonuclease</keyword>
<evidence type="ECO:0000256" key="2">
    <source>
        <dbReference type="ARBA" id="ARBA00022722"/>
    </source>
</evidence>
<dbReference type="GO" id="GO:0043571">
    <property type="term" value="P:maintenance of CRISPR repeat elements"/>
    <property type="evidence" value="ECO:0007669"/>
    <property type="project" value="UniProtKB-UniRule"/>
</dbReference>
<dbReference type="EMBL" id="CP006646">
    <property type="protein sequence ID" value="AGT35086.1"/>
    <property type="molecule type" value="Genomic_DNA"/>
</dbReference>
<dbReference type="RefSeq" id="WP_020962391.1">
    <property type="nucleotide sequence ID" value="NC_022093.1"/>
</dbReference>
<dbReference type="GO" id="GO:0046872">
    <property type="term" value="F:metal ion binding"/>
    <property type="evidence" value="ECO:0007669"/>
    <property type="project" value="UniProtKB-UniRule"/>
</dbReference>
<dbReference type="PANTHER" id="PTHR34405">
    <property type="entry name" value="CRISPR-ASSOCIATED ENDORIBONUCLEASE CAS2"/>
    <property type="match status" value="1"/>
</dbReference>
<dbReference type="InterPro" id="IPR021127">
    <property type="entry name" value="CRISPR_associated_Cas2"/>
</dbReference>
<dbReference type="PANTHER" id="PTHR34405:SF3">
    <property type="entry name" value="CRISPR-ASSOCIATED ENDORIBONUCLEASE CAS2 3"/>
    <property type="match status" value="1"/>
</dbReference>
<evidence type="ECO:0000256" key="4">
    <source>
        <dbReference type="ARBA" id="ARBA00022759"/>
    </source>
</evidence>
<dbReference type="Proteomes" id="UP000015543">
    <property type="component" value="Chromosome"/>
</dbReference>